<reference evidence="2" key="1">
    <citation type="journal article" date="2020" name="Phytopathology">
        <title>Genome Sequence Resources of Colletotrichum truncatum, C. plurivorum, C. musicola, and C. sojae: Four Species Pathogenic to Soybean (Glycine max).</title>
        <authorList>
            <person name="Rogerio F."/>
            <person name="Boufleur T.R."/>
            <person name="Ciampi-Guillardi M."/>
            <person name="Sukno S.A."/>
            <person name="Thon M.R."/>
            <person name="Massola Junior N.S."/>
            <person name="Baroncelli R."/>
        </authorList>
    </citation>
    <scope>NUCLEOTIDE SEQUENCE</scope>
    <source>
        <strain evidence="2">LFN00145</strain>
    </source>
</reference>
<evidence type="ECO:0000256" key="1">
    <source>
        <dbReference type="SAM" id="MobiDB-lite"/>
    </source>
</evidence>
<name>A0A8H6J145_9PEZI</name>
<feature type="region of interest" description="Disordered" evidence="1">
    <location>
        <begin position="1"/>
        <end position="30"/>
    </location>
</feature>
<dbReference type="Proteomes" id="UP000654918">
    <property type="component" value="Unassembled WGS sequence"/>
</dbReference>
<accession>A0A8H6J145</accession>
<sequence>MGASSPRAPTTRPSSSGTWPRASAGTRSRATAIAVWRTCSR</sequence>
<gene>
    <name evidence="2" type="ORF">CPLU01_16076</name>
</gene>
<evidence type="ECO:0000313" key="3">
    <source>
        <dbReference type="Proteomes" id="UP000654918"/>
    </source>
</evidence>
<protein>
    <submittedName>
        <fullName evidence="2">Uncharacterized protein</fullName>
    </submittedName>
</protein>
<comment type="caution">
    <text evidence="2">The sequence shown here is derived from an EMBL/GenBank/DDBJ whole genome shotgun (WGS) entry which is preliminary data.</text>
</comment>
<dbReference type="AlphaFoldDB" id="A0A8H6J145"/>
<evidence type="ECO:0000313" key="2">
    <source>
        <dbReference type="EMBL" id="KAF6804126.1"/>
    </source>
</evidence>
<keyword evidence="3" id="KW-1185">Reference proteome</keyword>
<organism evidence="2 3">
    <name type="scientific">Colletotrichum plurivorum</name>
    <dbReference type="NCBI Taxonomy" id="2175906"/>
    <lineage>
        <taxon>Eukaryota</taxon>
        <taxon>Fungi</taxon>
        <taxon>Dikarya</taxon>
        <taxon>Ascomycota</taxon>
        <taxon>Pezizomycotina</taxon>
        <taxon>Sordariomycetes</taxon>
        <taxon>Hypocreomycetidae</taxon>
        <taxon>Glomerellales</taxon>
        <taxon>Glomerellaceae</taxon>
        <taxon>Colletotrichum</taxon>
        <taxon>Colletotrichum orchidearum species complex</taxon>
    </lineage>
</organism>
<proteinExistence type="predicted"/>
<dbReference type="EMBL" id="WIGO01000835">
    <property type="protein sequence ID" value="KAF6804126.1"/>
    <property type="molecule type" value="Genomic_DNA"/>
</dbReference>